<keyword evidence="2" id="KW-0645">Protease</keyword>
<dbReference type="Gene3D" id="3.30.310.130">
    <property type="entry name" value="Ubiquitin-related"/>
    <property type="match status" value="1"/>
</dbReference>
<dbReference type="Gene3D" id="1.10.418.20">
    <property type="match status" value="1"/>
</dbReference>
<name>A0A7J7LLE9_9MAGN</name>
<dbReference type="PANTHER" id="PTHR47764">
    <property type="entry name" value="UBIQUITIN-LIKE-SPECIFIC PROTEASE 2B-RELATED"/>
    <property type="match status" value="1"/>
</dbReference>
<evidence type="ECO:0000259" key="7">
    <source>
        <dbReference type="PROSITE" id="PS50600"/>
    </source>
</evidence>
<reference evidence="8 9" key="1">
    <citation type="journal article" date="2020" name="IScience">
        <title>Genome Sequencing of the Endangered Kingdonia uniflora (Circaeasteraceae, Ranunculales) Reveals Potential Mechanisms of Evolutionary Specialization.</title>
        <authorList>
            <person name="Sun Y."/>
            <person name="Deng T."/>
            <person name="Zhang A."/>
            <person name="Moore M.J."/>
            <person name="Landis J.B."/>
            <person name="Lin N."/>
            <person name="Zhang H."/>
            <person name="Zhang X."/>
            <person name="Huang J."/>
            <person name="Zhang X."/>
            <person name="Sun H."/>
            <person name="Wang H."/>
        </authorList>
    </citation>
    <scope>NUCLEOTIDE SEQUENCE [LARGE SCALE GENOMIC DNA]</scope>
    <source>
        <strain evidence="8">TB1705</strain>
        <tissue evidence="8">Leaf</tissue>
    </source>
</reference>
<evidence type="ECO:0000256" key="3">
    <source>
        <dbReference type="ARBA" id="ARBA00022786"/>
    </source>
</evidence>
<evidence type="ECO:0000256" key="6">
    <source>
        <dbReference type="SAM" id="MobiDB-lite"/>
    </source>
</evidence>
<sequence>MRRNRMLLGFDPFSEHFEDVIYPKGDPDAVSISKSDVELLRPETFINDTVIDFYIKYLETKIRTEDKHRFHFFNSFFFRKLADLDKTPSSASEGRAAFQRVRKWTRKVNLFEKDYIFIPVNFNLHWSLLVICHPDEETEGFPKVPCILHMDSIKGSHKGLKNLVQSYLWEEWKERHAESSEDVSKKFLNLRFISLELPQQENSYDCGLFLLHYVELFLEDAPVHFSPFKITKFSNFLGIDWFQPAEASLKRALIQRLIYKLLQDDTQKIPPTDCDEEYQCPRSNENCDGRENMELHSEINRPQNSWHGSSMPFTADEEIERKLLPISPGNAQHMGSSEFIFKDLFEPGTSNGSFPNGQFRAFERTIPYQKFKGMSPVEEDEETGEQFVFSLNVGNSPPIAEFTSPHAHKSGTPHHSKKFGSFDASWNPDFSVIQEEEGNGASSSETSTSGSQTSSDVILDQNPRSESPENSQSSVEIPTTQSLENCIVADSQEAEDEETQNYISFCQNLPPEDSIHNVDLIPDNLHLRGNDIALESDEHRASKRQRVMPQLGRV</sequence>
<keyword evidence="4" id="KW-0378">Hydrolase</keyword>
<dbReference type="OrthoDB" id="442460at2759"/>
<accession>A0A7J7LLE9</accession>
<evidence type="ECO:0000313" key="8">
    <source>
        <dbReference type="EMBL" id="KAF6143495.1"/>
    </source>
</evidence>
<evidence type="ECO:0000313" key="9">
    <source>
        <dbReference type="Proteomes" id="UP000541444"/>
    </source>
</evidence>
<feature type="domain" description="Ubiquitin-like protease family profile" evidence="7">
    <location>
        <begin position="30"/>
        <end position="217"/>
    </location>
</feature>
<keyword evidence="3" id="KW-0833">Ubl conjugation pathway</keyword>
<dbReference type="PANTHER" id="PTHR47764:SF2">
    <property type="entry name" value="UBIQUITIN-LIKE PROTEASE FAMILY PROFILE DOMAIN-CONTAINING PROTEIN"/>
    <property type="match status" value="1"/>
</dbReference>
<dbReference type="AlphaFoldDB" id="A0A7J7LLE9"/>
<feature type="compositionally biased region" description="Low complexity" evidence="6">
    <location>
        <begin position="439"/>
        <end position="455"/>
    </location>
</feature>
<feature type="region of interest" description="Disordered" evidence="6">
    <location>
        <begin position="436"/>
        <end position="480"/>
    </location>
</feature>
<comment type="function">
    <text evidence="5">Protease that catalyzes two essential functions in the SUMO pathway: processing of full-length SUMOs to their mature forms and deconjugation of SUMO from targeted proteins.</text>
</comment>
<dbReference type="GO" id="GO:0008234">
    <property type="term" value="F:cysteine-type peptidase activity"/>
    <property type="evidence" value="ECO:0007669"/>
    <property type="project" value="InterPro"/>
</dbReference>
<organism evidence="8 9">
    <name type="scientific">Kingdonia uniflora</name>
    <dbReference type="NCBI Taxonomy" id="39325"/>
    <lineage>
        <taxon>Eukaryota</taxon>
        <taxon>Viridiplantae</taxon>
        <taxon>Streptophyta</taxon>
        <taxon>Embryophyta</taxon>
        <taxon>Tracheophyta</taxon>
        <taxon>Spermatophyta</taxon>
        <taxon>Magnoliopsida</taxon>
        <taxon>Ranunculales</taxon>
        <taxon>Circaeasteraceae</taxon>
        <taxon>Kingdonia</taxon>
    </lineage>
</organism>
<dbReference type="PROSITE" id="PS50600">
    <property type="entry name" value="ULP_PROTEASE"/>
    <property type="match status" value="1"/>
</dbReference>
<feature type="compositionally biased region" description="Basic residues" evidence="6">
    <location>
        <begin position="406"/>
        <end position="418"/>
    </location>
</feature>
<dbReference type="GO" id="GO:0006508">
    <property type="term" value="P:proteolysis"/>
    <property type="evidence" value="ECO:0007669"/>
    <property type="project" value="UniProtKB-KW"/>
</dbReference>
<proteinExistence type="inferred from homology"/>
<gene>
    <name evidence="8" type="ORF">GIB67_029664</name>
</gene>
<evidence type="ECO:0000256" key="4">
    <source>
        <dbReference type="ARBA" id="ARBA00022801"/>
    </source>
</evidence>
<dbReference type="InterPro" id="IPR038765">
    <property type="entry name" value="Papain-like_cys_pep_sf"/>
</dbReference>
<evidence type="ECO:0000256" key="1">
    <source>
        <dbReference type="ARBA" id="ARBA00005234"/>
    </source>
</evidence>
<dbReference type="Proteomes" id="UP000541444">
    <property type="component" value="Unassembled WGS sequence"/>
</dbReference>
<evidence type="ECO:0000256" key="2">
    <source>
        <dbReference type="ARBA" id="ARBA00022670"/>
    </source>
</evidence>
<evidence type="ECO:0000256" key="5">
    <source>
        <dbReference type="ARBA" id="ARBA00057729"/>
    </source>
</evidence>
<comment type="caution">
    <text evidence="8">The sequence shown here is derived from an EMBL/GenBank/DDBJ whole genome shotgun (WGS) entry which is preliminary data.</text>
</comment>
<feature type="compositionally biased region" description="Polar residues" evidence="6">
    <location>
        <begin position="462"/>
        <end position="480"/>
    </location>
</feature>
<dbReference type="FunFam" id="3.30.310.130:FF:000006">
    <property type="entry name" value="Probable ubiquitin-like-specific protease 2B"/>
    <property type="match status" value="1"/>
</dbReference>
<dbReference type="SUPFAM" id="SSF54001">
    <property type="entry name" value="Cysteine proteinases"/>
    <property type="match status" value="1"/>
</dbReference>
<dbReference type="EMBL" id="JACGCM010002205">
    <property type="protein sequence ID" value="KAF6143495.1"/>
    <property type="molecule type" value="Genomic_DNA"/>
</dbReference>
<feature type="region of interest" description="Disordered" evidence="6">
    <location>
        <begin position="399"/>
        <end position="421"/>
    </location>
</feature>
<dbReference type="InterPro" id="IPR003653">
    <property type="entry name" value="Peptidase_C48_C"/>
</dbReference>
<protein>
    <recommendedName>
        <fullName evidence="7">Ubiquitin-like protease family profile domain-containing protein</fullName>
    </recommendedName>
</protein>
<keyword evidence="9" id="KW-1185">Reference proteome</keyword>
<comment type="similarity">
    <text evidence="1">Belongs to the peptidase C48 family.</text>
</comment>
<dbReference type="Pfam" id="PF02902">
    <property type="entry name" value="Peptidase_C48"/>
    <property type="match status" value="1"/>
</dbReference>